<feature type="chain" id="PRO_5047142359" evidence="2">
    <location>
        <begin position="26"/>
        <end position="322"/>
    </location>
</feature>
<evidence type="ECO:0000313" key="4">
    <source>
        <dbReference type="Proteomes" id="UP001385892"/>
    </source>
</evidence>
<dbReference type="PANTHER" id="PTHR42928:SF5">
    <property type="entry name" value="BLR1237 PROTEIN"/>
    <property type="match status" value="1"/>
</dbReference>
<reference evidence="3 4" key="1">
    <citation type="submission" date="2024-03" db="EMBL/GenBank/DDBJ databases">
        <title>Novel species of the genus Variovorax.</title>
        <authorList>
            <person name="Liu Q."/>
            <person name="Xin Y.-H."/>
        </authorList>
    </citation>
    <scope>NUCLEOTIDE SEQUENCE [LARGE SCALE GENOMIC DNA]</scope>
    <source>
        <strain evidence="3 4">KACC 18900</strain>
    </source>
</reference>
<comment type="similarity">
    <text evidence="1">Belongs to the UPF0065 (bug) family.</text>
</comment>
<dbReference type="CDD" id="cd07012">
    <property type="entry name" value="PBP2_Bug_TTT"/>
    <property type="match status" value="1"/>
</dbReference>
<evidence type="ECO:0000256" key="2">
    <source>
        <dbReference type="SAM" id="SignalP"/>
    </source>
</evidence>
<dbReference type="InterPro" id="IPR042100">
    <property type="entry name" value="Bug_dom1"/>
</dbReference>
<dbReference type="SUPFAM" id="SSF53850">
    <property type="entry name" value="Periplasmic binding protein-like II"/>
    <property type="match status" value="1"/>
</dbReference>
<keyword evidence="2" id="KW-0732">Signal</keyword>
<dbReference type="InterPro" id="IPR005064">
    <property type="entry name" value="BUG"/>
</dbReference>
<gene>
    <name evidence="3" type="ORF">WKW82_13190</name>
</gene>
<dbReference type="Proteomes" id="UP001385892">
    <property type="component" value="Unassembled WGS sequence"/>
</dbReference>
<comment type="caution">
    <text evidence="3">The sequence shown here is derived from an EMBL/GenBank/DDBJ whole genome shotgun (WGS) entry which is preliminary data.</text>
</comment>
<dbReference type="Gene3D" id="3.40.190.150">
    <property type="entry name" value="Bordetella uptake gene, domain 1"/>
    <property type="match status" value="1"/>
</dbReference>
<protein>
    <submittedName>
        <fullName evidence="3">Tripartite tricarboxylate transporter substrate binding protein</fullName>
    </submittedName>
</protein>
<proteinExistence type="inferred from homology"/>
<evidence type="ECO:0000313" key="3">
    <source>
        <dbReference type="EMBL" id="MEJ8847607.1"/>
    </source>
</evidence>
<dbReference type="PIRSF" id="PIRSF017082">
    <property type="entry name" value="YflP"/>
    <property type="match status" value="1"/>
</dbReference>
<dbReference type="Pfam" id="PF03401">
    <property type="entry name" value="TctC"/>
    <property type="match status" value="1"/>
</dbReference>
<dbReference type="RefSeq" id="WP_340342732.1">
    <property type="nucleotide sequence ID" value="NZ_JBBKZT010000005.1"/>
</dbReference>
<name>A0ABU8WJA6_9BURK</name>
<accession>A0ABU8WJA6</accession>
<sequence length="322" mass="33614">MNRRLAIFTALGIATSGLFASSASAAADYPDKPVRMIVPYAAGGGVDNIARVVATHLGARLKQPVIIDNRPGANANIGADAVAKAAPDGYTLLMGATFLAFNRATMKVIPYDASQDLVPVARTGKAPFVLVVPASSPFKTVAELVEYMKANPDKASYGAVGAGSPTNLIFPKNTGTNPVQVLYKGGAAAMPDLIAGRLTYMIQTTSEVLPSIASGKLRALAVSGSTRFGHLPAVPTMKEAGVKDLEGTGWWGLFAPAKTPPAVVQRLSDEIQVVMKQADVAAALDKLGIEPAPMPAATFAPFFEAELKSYVEVARQFNLTAE</sequence>
<evidence type="ECO:0000256" key="1">
    <source>
        <dbReference type="ARBA" id="ARBA00006987"/>
    </source>
</evidence>
<keyword evidence="4" id="KW-1185">Reference proteome</keyword>
<dbReference type="EMBL" id="JBBKZT010000005">
    <property type="protein sequence ID" value="MEJ8847607.1"/>
    <property type="molecule type" value="Genomic_DNA"/>
</dbReference>
<dbReference type="Gene3D" id="3.40.190.10">
    <property type="entry name" value="Periplasmic binding protein-like II"/>
    <property type="match status" value="1"/>
</dbReference>
<organism evidence="3 4">
    <name type="scientific">Variovorax rhizosphaerae</name>
    <dbReference type="NCBI Taxonomy" id="1836200"/>
    <lineage>
        <taxon>Bacteria</taxon>
        <taxon>Pseudomonadati</taxon>
        <taxon>Pseudomonadota</taxon>
        <taxon>Betaproteobacteria</taxon>
        <taxon>Burkholderiales</taxon>
        <taxon>Comamonadaceae</taxon>
        <taxon>Variovorax</taxon>
    </lineage>
</organism>
<dbReference type="PANTHER" id="PTHR42928">
    <property type="entry name" value="TRICARBOXYLATE-BINDING PROTEIN"/>
    <property type="match status" value="1"/>
</dbReference>
<feature type="signal peptide" evidence="2">
    <location>
        <begin position="1"/>
        <end position="25"/>
    </location>
</feature>